<dbReference type="SUPFAM" id="SSF57802">
    <property type="entry name" value="Rubredoxin-like"/>
    <property type="match status" value="1"/>
</dbReference>
<dbReference type="NCBIfam" id="NF045767">
    <property type="entry name" value="RuberyRbr"/>
    <property type="match status" value="1"/>
</dbReference>
<dbReference type="OrthoDB" id="9799749at2"/>
<dbReference type="Gene3D" id="1.20.1260.10">
    <property type="match status" value="1"/>
</dbReference>
<dbReference type="CDD" id="cd01041">
    <property type="entry name" value="Rubrerythrin"/>
    <property type="match status" value="1"/>
</dbReference>
<name>A0A1B1S871_9BACT</name>
<reference evidence="10" key="1">
    <citation type="submission" date="2016-04" db="EMBL/GenBank/DDBJ databases">
        <title>Complete Genome Sequences of Twelve Strains of a Stable Defined Moderately Diverse Mouse Microbiota 2 (sDMDMm2).</title>
        <authorList>
            <person name="Uchimura Y."/>
            <person name="Wyss M."/>
            <person name="Brugiroux S."/>
            <person name="Limenitakis J.P."/>
            <person name="Stecher B."/>
            <person name="McCoy K.D."/>
            <person name="Macpherson A.J."/>
        </authorList>
    </citation>
    <scope>NUCLEOTIDE SEQUENCE [LARGE SCALE GENOMIC DNA]</scope>
    <source>
        <strain evidence="10">YL27</strain>
    </source>
</reference>
<evidence type="ECO:0000256" key="2">
    <source>
        <dbReference type="ARBA" id="ARBA00022448"/>
    </source>
</evidence>
<dbReference type="InterPro" id="IPR052364">
    <property type="entry name" value="Rubrerythrin"/>
</dbReference>
<keyword evidence="5" id="KW-0408">Iron</keyword>
<accession>A0A1B1S871</accession>
<comment type="cofactor">
    <cofactor evidence="1">
        <name>Fe(3+)</name>
        <dbReference type="ChEBI" id="CHEBI:29034"/>
    </cofactor>
</comment>
<reference evidence="8" key="2">
    <citation type="submission" date="2017-04" db="EMBL/GenBank/DDBJ databases">
        <title>Complete Genome Sequences of Twelve Strains of a Stable Defined Moderately Diverse Mouse Microbiota 2 (sDMDMm2).</title>
        <authorList>
            <person name="Uchimura Y."/>
            <person name="Wyss M."/>
            <person name="Brugiroux S."/>
            <person name="Limenitakis J.P."/>
            <person name="Stecher B."/>
            <person name="McCoy K.D."/>
            <person name="Macpherson A.J."/>
        </authorList>
    </citation>
    <scope>NUCLEOTIDE SEQUENCE</scope>
    <source>
        <strain evidence="8">YL27</strain>
    </source>
</reference>
<dbReference type="Proteomes" id="UP000186351">
    <property type="component" value="Chromosome"/>
</dbReference>
<evidence type="ECO:0000256" key="1">
    <source>
        <dbReference type="ARBA" id="ARBA00001965"/>
    </source>
</evidence>
<evidence type="ECO:0000256" key="5">
    <source>
        <dbReference type="ARBA" id="ARBA00023004"/>
    </source>
</evidence>
<feature type="domain" description="Ferritin-like diiron" evidence="7">
    <location>
        <begin position="5"/>
        <end position="148"/>
    </location>
</feature>
<protein>
    <submittedName>
        <fullName evidence="8">Rubrerythrin family protein</fullName>
    </submittedName>
</protein>
<reference evidence="9 11" key="3">
    <citation type="submission" date="2019-04" db="EMBL/GenBank/DDBJ databases">
        <title>Microbes associate with the intestines of laboratory mice.</title>
        <authorList>
            <person name="Navarre W."/>
            <person name="Wong E."/>
            <person name="Huang K."/>
            <person name="Tropini C."/>
            <person name="Ng K."/>
            <person name="Yu B."/>
        </authorList>
    </citation>
    <scope>NUCLEOTIDE SEQUENCE [LARGE SCALE GENOMIC DNA]</scope>
    <source>
        <strain evidence="9 11">NM06_A21</strain>
    </source>
</reference>
<evidence type="ECO:0000313" key="8">
    <source>
        <dbReference type="EMBL" id="ANU62991.1"/>
    </source>
</evidence>
<keyword evidence="2" id="KW-0813">Transport</keyword>
<dbReference type="InterPro" id="IPR048574">
    <property type="entry name" value="RUBY_RBDX"/>
</dbReference>
<dbReference type="EMBL" id="SRYD01000090">
    <property type="protein sequence ID" value="TGY68617.1"/>
    <property type="molecule type" value="Genomic_DNA"/>
</dbReference>
<dbReference type="GO" id="GO:0005506">
    <property type="term" value="F:iron ion binding"/>
    <property type="evidence" value="ECO:0007669"/>
    <property type="project" value="InterPro"/>
</dbReference>
<evidence type="ECO:0000259" key="7">
    <source>
        <dbReference type="PROSITE" id="PS50905"/>
    </source>
</evidence>
<evidence type="ECO:0000313" key="9">
    <source>
        <dbReference type="EMBL" id="TGY68617.1"/>
    </source>
</evidence>
<dbReference type="InterPro" id="IPR003251">
    <property type="entry name" value="Rr_diiron-bd_dom"/>
</dbReference>
<dbReference type="SUPFAM" id="SSF47240">
    <property type="entry name" value="Ferritin-like"/>
    <property type="match status" value="1"/>
</dbReference>
<organism evidence="8 10">
    <name type="scientific">Muribaculum intestinale</name>
    <dbReference type="NCBI Taxonomy" id="1796646"/>
    <lineage>
        <taxon>Bacteria</taxon>
        <taxon>Pseudomonadati</taxon>
        <taxon>Bacteroidota</taxon>
        <taxon>Bacteroidia</taxon>
        <taxon>Bacteroidales</taxon>
        <taxon>Muribaculaceae</taxon>
        <taxon>Muribaculum</taxon>
    </lineage>
</organism>
<dbReference type="RefSeq" id="WP_068960351.1">
    <property type="nucleotide sequence ID" value="NZ_CAJTAP010000006.1"/>
</dbReference>
<dbReference type="InterPro" id="IPR009078">
    <property type="entry name" value="Ferritin-like_SF"/>
</dbReference>
<keyword evidence="3" id="KW-0479">Metal-binding</keyword>
<dbReference type="PROSITE" id="PS50905">
    <property type="entry name" value="FERRITIN_LIKE"/>
    <property type="match status" value="1"/>
</dbReference>
<dbReference type="Proteomes" id="UP000306630">
    <property type="component" value="Unassembled WGS sequence"/>
</dbReference>
<dbReference type="AlphaFoldDB" id="A0A1B1S871"/>
<dbReference type="EMBL" id="CP015402">
    <property type="protein sequence ID" value="ANU62991.1"/>
    <property type="molecule type" value="Genomic_DNA"/>
</dbReference>
<gene>
    <name evidence="8" type="ORF">A4V02_04195</name>
    <name evidence="9" type="ORF">E5333_14760</name>
</gene>
<keyword evidence="10" id="KW-1185">Reference proteome</keyword>
<dbReference type="KEGG" id="pary:A4V02_04195"/>
<evidence type="ECO:0000256" key="4">
    <source>
        <dbReference type="ARBA" id="ARBA00022982"/>
    </source>
</evidence>
<dbReference type="InterPro" id="IPR024934">
    <property type="entry name" value="Rubredoxin-like_dom"/>
</dbReference>
<evidence type="ECO:0000313" key="10">
    <source>
        <dbReference type="Proteomes" id="UP000186351"/>
    </source>
</evidence>
<dbReference type="InterPro" id="IPR012347">
    <property type="entry name" value="Ferritin-like"/>
</dbReference>
<dbReference type="PANTHER" id="PTHR43865">
    <property type="entry name" value="RUBRERYTHRIN-RELATED"/>
    <property type="match status" value="1"/>
</dbReference>
<sequence length="193" mass="21818">MDKKSIKGTETEKNLLKSFAGESQARGRYTIFAEVAQKEGYEQIAAIFLETASQEYAHAKKFFSYLEEGMLEITASYPAGPVGTTAQNLQEAAAGEHEEWADMYLAFAKTAQEEGFPQIAANFKLVAQVEQGHEERYLRLLDRLATDTMFGDAEEVLWQCRYCGYIHRGKNAPKKCPVCEKPQGYFERKADNF</sequence>
<dbReference type="InterPro" id="IPR009040">
    <property type="entry name" value="Ferritin-like_diiron"/>
</dbReference>
<dbReference type="GeneID" id="65536049"/>
<proteinExistence type="predicted"/>
<evidence type="ECO:0000256" key="3">
    <source>
        <dbReference type="ARBA" id="ARBA00022723"/>
    </source>
</evidence>
<dbReference type="Pfam" id="PF02915">
    <property type="entry name" value="Rubrerythrin"/>
    <property type="match status" value="1"/>
</dbReference>
<dbReference type="PANTHER" id="PTHR43865:SF1">
    <property type="entry name" value="RUBRERYTHRIN-RELATED"/>
    <property type="match status" value="1"/>
</dbReference>
<dbReference type="Gene3D" id="2.20.28.10">
    <property type="match status" value="1"/>
</dbReference>
<accession>A0A1Z2XKH7</accession>
<feature type="domain" description="Rubredoxin-like" evidence="6">
    <location>
        <begin position="155"/>
        <end position="189"/>
    </location>
</feature>
<evidence type="ECO:0000259" key="6">
    <source>
        <dbReference type="PROSITE" id="PS50903"/>
    </source>
</evidence>
<evidence type="ECO:0000313" key="11">
    <source>
        <dbReference type="Proteomes" id="UP000306630"/>
    </source>
</evidence>
<dbReference type="Pfam" id="PF21349">
    <property type="entry name" value="RUBY_RBDX"/>
    <property type="match status" value="1"/>
</dbReference>
<dbReference type="GO" id="GO:0016491">
    <property type="term" value="F:oxidoreductase activity"/>
    <property type="evidence" value="ECO:0007669"/>
    <property type="project" value="InterPro"/>
</dbReference>
<keyword evidence="4" id="KW-0249">Electron transport</keyword>
<dbReference type="CDD" id="cd00729">
    <property type="entry name" value="rubredoxin_SM"/>
    <property type="match status" value="1"/>
</dbReference>
<dbReference type="PROSITE" id="PS50903">
    <property type="entry name" value="RUBREDOXIN_LIKE"/>
    <property type="match status" value="1"/>
</dbReference>